<feature type="domain" description="AB hydrolase-1" evidence="3">
    <location>
        <begin position="78"/>
        <end position="329"/>
    </location>
</feature>
<evidence type="ECO:0000256" key="1">
    <source>
        <dbReference type="ARBA" id="ARBA00022801"/>
    </source>
</evidence>
<proteinExistence type="predicted"/>
<name>A0ABT5E5W7_9BACT</name>
<keyword evidence="2" id="KW-0732">Signal</keyword>
<dbReference type="PANTHER" id="PTHR43798:SF31">
    <property type="entry name" value="AB HYDROLASE SUPERFAMILY PROTEIN YCLE"/>
    <property type="match status" value="1"/>
</dbReference>
<dbReference type="Proteomes" id="UP001221686">
    <property type="component" value="Unassembled WGS sequence"/>
</dbReference>
<organism evidence="4 5">
    <name type="scientific">Nannocystis bainbridge</name>
    <dbReference type="NCBI Taxonomy" id="2995303"/>
    <lineage>
        <taxon>Bacteria</taxon>
        <taxon>Pseudomonadati</taxon>
        <taxon>Myxococcota</taxon>
        <taxon>Polyangia</taxon>
        <taxon>Nannocystales</taxon>
        <taxon>Nannocystaceae</taxon>
        <taxon>Nannocystis</taxon>
    </lineage>
</organism>
<dbReference type="SUPFAM" id="SSF53474">
    <property type="entry name" value="alpha/beta-Hydrolases"/>
    <property type="match status" value="1"/>
</dbReference>
<accession>A0ABT5E5W7</accession>
<reference evidence="4 5" key="1">
    <citation type="submission" date="2022-11" db="EMBL/GenBank/DDBJ databases">
        <title>Minimal conservation of predation-associated metabolite biosynthetic gene clusters underscores biosynthetic potential of Myxococcota including descriptions for ten novel species: Archangium lansinium sp. nov., Myxococcus landrumus sp. nov., Nannocystis bai.</title>
        <authorList>
            <person name="Ahearne A."/>
            <person name="Stevens C."/>
            <person name="Dowd S."/>
        </authorList>
    </citation>
    <scope>NUCLEOTIDE SEQUENCE [LARGE SCALE GENOMIC DNA]</scope>
    <source>
        <strain evidence="4 5">BB15-2</strain>
    </source>
</reference>
<evidence type="ECO:0000313" key="5">
    <source>
        <dbReference type="Proteomes" id="UP001221686"/>
    </source>
</evidence>
<comment type="caution">
    <text evidence="4">The sequence shown here is derived from an EMBL/GenBank/DDBJ whole genome shotgun (WGS) entry which is preliminary data.</text>
</comment>
<dbReference type="EMBL" id="JAQNDL010000003">
    <property type="protein sequence ID" value="MDC0721244.1"/>
    <property type="molecule type" value="Genomic_DNA"/>
</dbReference>
<feature type="chain" id="PRO_5045368414" evidence="2">
    <location>
        <begin position="30"/>
        <end position="349"/>
    </location>
</feature>
<dbReference type="InterPro" id="IPR000073">
    <property type="entry name" value="AB_hydrolase_1"/>
</dbReference>
<dbReference type="Gene3D" id="3.40.50.1820">
    <property type="entry name" value="alpha/beta hydrolase"/>
    <property type="match status" value="1"/>
</dbReference>
<dbReference type="InterPro" id="IPR029058">
    <property type="entry name" value="AB_hydrolase_fold"/>
</dbReference>
<sequence>MSARKGARAAGALMVAAAANLLPVPAAEAGLLPVSVSLGKRVEFVVTLSDDQDYTVVGHLSMKLGGACGLWHDRTLQVVLHGGTYDSEYWDGPRINGERYSYADYMTARCYAVLALDMLGAGASSAPPGDLADLAESASALEQVLTRVRSFGLFGDPVFDKVALVGHSMGTITSVYALGSYGPIADALVATGWAHAPRIIPIDPEAFAEPLQQPYVAFSPPVRELLFYYPPTADPDVIAYDNANMVSGLPRGLLLDVLDMMTALAIGDPEAIVGLSRVDQVEVPVLSQLGEHDLIASASVAAEEAAFYSGAPAVTVQVLPDIGHDFNLHLNREVGWAQIDAWLAATLGQ</sequence>
<feature type="signal peptide" evidence="2">
    <location>
        <begin position="1"/>
        <end position="29"/>
    </location>
</feature>
<evidence type="ECO:0000256" key="2">
    <source>
        <dbReference type="SAM" id="SignalP"/>
    </source>
</evidence>
<keyword evidence="1 4" id="KW-0378">Hydrolase</keyword>
<dbReference type="Pfam" id="PF12697">
    <property type="entry name" value="Abhydrolase_6"/>
    <property type="match status" value="1"/>
</dbReference>
<gene>
    <name evidence="4" type="ORF">POL25_30335</name>
</gene>
<dbReference type="RefSeq" id="WP_272089746.1">
    <property type="nucleotide sequence ID" value="NZ_JAQNDL010000003.1"/>
</dbReference>
<keyword evidence="5" id="KW-1185">Reference proteome</keyword>
<protein>
    <submittedName>
        <fullName evidence="4">Alpha/beta hydrolase</fullName>
    </submittedName>
</protein>
<evidence type="ECO:0000313" key="4">
    <source>
        <dbReference type="EMBL" id="MDC0721244.1"/>
    </source>
</evidence>
<dbReference type="InterPro" id="IPR050266">
    <property type="entry name" value="AB_hydrolase_sf"/>
</dbReference>
<dbReference type="PANTHER" id="PTHR43798">
    <property type="entry name" value="MONOACYLGLYCEROL LIPASE"/>
    <property type="match status" value="1"/>
</dbReference>
<dbReference type="GO" id="GO:0016787">
    <property type="term" value="F:hydrolase activity"/>
    <property type="evidence" value="ECO:0007669"/>
    <property type="project" value="UniProtKB-KW"/>
</dbReference>
<evidence type="ECO:0000259" key="3">
    <source>
        <dbReference type="Pfam" id="PF12697"/>
    </source>
</evidence>